<organism evidence="1 2">
    <name type="scientific">Porites lobata</name>
    <dbReference type="NCBI Taxonomy" id="104759"/>
    <lineage>
        <taxon>Eukaryota</taxon>
        <taxon>Metazoa</taxon>
        <taxon>Cnidaria</taxon>
        <taxon>Anthozoa</taxon>
        <taxon>Hexacorallia</taxon>
        <taxon>Scleractinia</taxon>
        <taxon>Fungiina</taxon>
        <taxon>Poritidae</taxon>
        <taxon>Porites</taxon>
    </lineage>
</organism>
<keyword evidence="2" id="KW-1185">Reference proteome</keyword>
<evidence type="ECO:0000313" key="1">
    <source>
        <dbReference type="EMBL" id="CAH3135499.1"/>
    </source>
</evidence>
<gene>
    <name evidence="1" type="ORF">PLOB_00037937</name>
</gene>
<dbReference type="EMBL" id="CALNXK010000056">
    <property type="protein sequence ID" value="CAH3135499.1"/>
    <property type="molecule type" value="Genomic_DNA"/>
</dbReference>
<dbReference type="Proteomes" id="UP001159405">
    <property type="component" value="Unassembled WGS sequence"/>
</dbReference>
<accession>A0ABN8P6A8</accession>
<evidence type="ECO:0000313" key="2">
    <source>
        <dbReference type="Proteomes" id="UP001159405"/>
    </source>
</evidence>
<sequence length="210" mass="23733">MIGSKNVHTYTSSAPVIAFTATMSDNVSLAEQTTCVDSESEDDWYTIDIFSHVQSELDENNVSHKQLFLYVTRAGVRRRTFLQEEKIRIPLITVYSNNFSWRKTQGPGTLVAKLEMGSFQAVKKVDRRKIEEMRFPEKMTFSLPPSDASFMNVKAELIDESANEIILETEQLKVPLSLLPQSDTKPPVENELVILEPAESSVVTEELTIT</sequence>
<comment type="caution">
    <text evidence="1">The sequence shown here is derived from an EMBL/GenBank/DDBJ whole genome shotgun (WGS) entry which is preliminary data.</text>
</comment>
<reference evidence="1 2" key="1">
    <citation type="submission" date="2022-05" db="EMBL/GenBank/DDBJ databases">
        <authorList>
            <consortium name="Genoscope - CEA"/>
            <person name="William W."/>
        </authorList>
    </citation>
    <scope>NUCLEOTIDE SEQUENCE [LARGE SCALE GENOMIC DNA]</scope>
</reference>
<name>A0ABN8P6A8_9CNID</name>
<proteinExistence type="predicted"/>
<protein>
    <submittedName>
        <fullName evidence="1">Uncharacterized protein</fullName>
    </submittedName>
</protein>